<accession>A0AAI8GDG3</accession>
<dbReference type="Proteomes" id="UP000093740">
    <property type="component" value="Chromosome"/>
</dbReference>
<dbReference type="AlphaFoldDB" id="A0AAI8GDG3"/>
<dbReference type="GO" id="GO:0006313">
    <property type="term" value="P:DNA transposition"/>
    <property type="evidence" value="ECO:0007669"/>
    <property type="project" value="InterPro"/>
</dbReference>
<proteinExistence type="predicted"/>
<evidence type="ECO:0000313" key="3">
    <source>
        <dbReference type="Proteomes" id="UP000093740"/>
    </source>
</evidence>
<dbReference type="KEGG" id="fia:NA23_08845"/>
<dbReference type="PANTHER" id="PTHR33360">
    <property type="entry name" value="TRANSPOSASE FOR INSERTION SEQUENCE ELEMENT IS200"/>
    <property type="match status" value="1"/>
</dbReference>
<dbReference type="GO" id="GO:0004803">
    <property type="term" value="F:transposase activity"/>
    <property type="evidence" value="ECO:0007669"/>
    <property type="project" value="InterPro"/>
</dbReference>
<organism evidence="2 3">
    <name type="scientific">Fervidobacterium islandicum</name>
    <dbReference type="NCBI Taxonomy" id="2423"/>
    <lineage>
        <taxon>Bacteria</taxon>
        <taxon>Thermotogati</taxon>
        <taxon>Thermotogota</taxon>
        <taxon>Thermotogae</taxon>
        <taxon>Thermotogales</taxon>
        <taxon>Fervidobacteriaceae</taxon>
        <taxon>Fervidobacterium</taxon>
    </lineage>
</organism>
<keyword evidence="3" id="KW-1185">Reference proteome</keyword>
<feature type="domain" description="Transposase IS200-like" evidence="1">
    <location>
        <begin position="11"/>
        <end position="130"/>
    </location>
</feature>
<evidence type="ECO:0000313" key="2">
    <source>
        <dbReference type="EMBL" id="AMW33330.1"/>
    </source>
</evidence>
<dbReference type="GO" id="GO:0003677">
    <property type="term" value="F:DNA binding"/>
    <property type="evidence" value="ECO:0007669"/>
    <property type="project" value="InterPro"/>
</dbReference>
<protein>
    <submittedName>
        <fullName evidence="2">IS200/IS605 family transposase</fullName>
    </submittedName>
</protein>
<dbReference type="Pfam" id="PF01797">
    <property type="entry name" value="Y1_Tnp"/>
    <property type="match status" value="1"/>
</dbReference>
<dbReference type="EMBL" id="CP014334">
    <property type="protein sequence ID" value="AMW33330.1"/>
    <property type="molecule type" value="Genomic_DNA"/>
</dbReference>
<dbReference type="SMART" id="SM01321">
    <property type="entry name" value="Y1_Tnp"/>
    <property type="match status" value="1"/>
</dbReference>
<name>A0AAI8GDG3_FERIS</name>
<dbReference type="InterPro" id="IPR036515">
    <property type="entry name" value="Transposase_17_sf"/>
</dbReference>
<dbReference type="RefSeq" id="WP_033192282.1">
    <property type="nucleotide sequence ID" value="NZ_CP014334.2"/>
</dbReference>
<sequence>MAHLHRGRGYVYSIQYHIVWSVKDRLKILTGEIERKLIDILYEIAKEQGVNVLALQVNLDHVHILVDASPQVYIPNLVKALKGVSAWRLFQAFAELKTRLWGGHLWNPSYFVASVGNNVEEKVRQYILSQKERS</sequence>
<dbReference type="PANTHER" id="PTHR33360:SF2">
    <property type="entry name" value="TRANSPOSASE FOR INSERTION SEQUENCE ELEMENT IS200"/>
    <property type="match status" value="1"/>
</dbReference>
<dbReference type="Gene3D" id="3.30.70.1290">
    <property type="entry name" value="Transposase IS200-like"/>
    <property type="match status" value="1"/>
</dbReference>
<gene>
    <name evidence="2" type="primary">tnpA</name>
    <name evidence="2" type="ORF">NA23_08845</name>
</gene>
<dbReference type="NCBIfam" id="NF033573">
    <property type="entry name" value="transpos_IS200"/>
    <property type="match status" value="1"/>
</dbReference>
<dbReference type="InterPro" id="IPR002686">
    <property type="entry name" value="Transposase_17"/>
</dbReference>
<reference evidence="2 3" key="1">
    <citation type="journal article" date="2015" name="Stand. Genomic Sci.">
        <title>Genome sequence of a native-feather degrading extremely thermophilic Eubacterium, Fervidobacterium islandicum AW-1.</title>
        <authorList>
            <person name="Lee Y.J."/>
            <person name="Jeong H."/>
            <person name="Park G.S."/>
            <person name="Kwak Y."/>
            <person name="Lee S.J."/>
            <person name="Lee S.J."/>
            <person name="Park M.K."/>
            <person name="Kim J.Y."/>
            <person name="Kang H.K."/>
            <person name="Shin J.H."/>
            <person name="Lee D.W."/>
        </authorList>
    </citation>
    <scope>NUCLEOTIDE SEQUENCE [LARGE SCALE GENOMIC DNA]</scope>
    <source>
        <strain evidence="2 3">AW-1</strain>
    </source>
</reference>
<evidence type="ECO:0000259" key="1">
    <source>
        <dbReference type="SMART" id="SM01321"/>
    </source>
</evidence>
<dbReference type="SUPFAM" id="SSF143422">
    <property type="entry name" value="Transposase IS200-like"/>
    <property type="match status" value="1"/>
</dbReference>